<dbReference type="AlphaFoldDB" id="A0A927PN55"/>
<evidence type="ECO:0000256" key="1">
    <source>
        <dbReference type="ARBA" id="ARBA00004141"/>
    </source>
</evidence>
<accession>A0A927PN55</accession>
<feature type="transmembrane region" description="Helical" evidence="12">
    <location>
        <begin position="139"/>
        <end position="159"/>
    </location>
</feature>
<dbReference type="InterPro" id="IPR048254">
    <property type="entry name" value="CDP_ALCOHOL_P_TRANSF_CS"/>
</dbReference>
<evidence type="ECO:0000313" key="13">
    <source>
        <dbReference type="EMBL" id="MBD8507607.1"/>
    </source>
</evidence>
<gene>
    <name evidence="13" type="ORF">HT102_14060</name>
</gene>
<keyword evidence="14" id="KW-1185">Reference proteome</keyword>
<dbReference type="InterPro" id="IPR000462">
    <property type="entry name" value="CDP-OH_P_trans"/>
</dbReference>
<evidence type="ECO:0000256" key="11">
    <source>
        <dbReference type="RuleBase" id="RU003750"/>
    </source>
</evidence>
<evidence type="ECO:0000256" key="9">
    <source>
        <dbReference type="ARBA" id="ARBA00023209"/>
    </source>
</evidence>
<keyword evidence="7" id="KW-0443">Lipid metabolism</keyword>
<keyword evidence="4 11" id="KW-0808">Transferase</keyword>
<feature type="transmembrane region" description="Helical" evidence="12">
    <location>
        <begin position="208"/>
        <end position="230"/>
    </location>
</feature>
<evidence type="ECO:0000256" key="5">
    <source>
        <dbReference type="ARBA" id="ARBA00022692"/>
    </source>
</evidence>
<feature type="transmembrane region" description="Helical" evidence="12">
    <location>
        <begin position="70"/>
        <end position="90"/>
    </location>
</feature>
<feature type="transmembrane region" description="Helical" evidence="12">
    <location>
        <begin position="171"/>
        <end position="196"/>
    </location>
</feature>
<dbReference type="Gene3D" id="1.20.120.1760">
    <property type="match status" value="1"/>
</dbReference>
<evidence type="ECO:0000256" key="6">
    <source>
        <dbReference type="ARBA" id="ARBA00022989"/>
    </source>
</evidence>
<keyword evidence="5 12" id="KW-0812">Transmembrane</keyword>
<dbReference type="EMBL" id="JACYWE010000009">
    <property type="protein sequence ID" value="MBD8507607.1"/>
    <property type="molecule type" value="Genomic_DNA"/>
</dbReference>
<comment type="caution">
    <text evidence="13">The sequence shown here is derived from an EMBL/GenBank/DDBJ whole genome shotgun (WGS) entry which is preliminary data.</text>
</comment>
<sequence length="240" mass="27393">MRTPEPGSRHPMRRRGETYAEYAKRIPRPIKSEDYVREIDELAAEPPITTDRIWTIPNALSMLRLAGVPVFLVLLLVYQLDGWALWVLVFSGISDWLDGKLARLLNQTSKLGAILDPLADRLYMFVIPIAFAWRELIPWWVVALLVGRDVILAAMVPFVRGRGVDSLPVTYLGKAATFALMYAFPVILAAQVASTFASIMEPIGHAMLIWGLFLYLWTMVLYVVQVRLLVREYPRLREEH</sequence>
<dbReference type="PANTHER" id="PTHR14269:SF62">
    <property type="entry name" value="CDP-DIACYLGLYCEROL--GLYCEROL-3-PHOSPHATE 3-PHOSPHATIDYLTRANSFERASE 1, CHLOROPLASTIC"/>
    <property type="match status" value="1"/>
</dbReference>
<dbReference type="Proteomes" id="UP000642993">
    <property type="component" value="Unassembled WGS sequence"/>
</dbReference>
<dbReference type="InterPro" id="IPR050324">
    <property type="entry name" value="CDP-alcohol_PTase-I"/>
</dbReference>
<name>A0A927PN55_9ACTN</name>
<comment type="similarity">
    <text evidence="2 11">Belongs to the CDP-alcohol phosphatidyltransferase class-I family.</text>
</comment>
<organism evidence="13 14">
    <name type="scientific">Lolliginicoccus lacisalsi</name>
    <dbReference type="NCBI Taxonomy" id="2742202"/>
    <lineage>
        <taxon>Bacteria</taxon>
        <taxon>Bacillati</taxon>
        <taxon>Actinomycetota</taxon>
        <taxon>Actinomycetes</taxon>
        <taxon>Mycobacteriales</taxon>
        <taxon>Hoyosellaceae</taxon>
        <taxon>Lolliginicoccus</taxon>
    </lineage>
</organism>
<dbReference type="PANTHER" id="PTHR14269">
    <property type="entry name" value="CDP-DIACYLGLYCEROL--GLYCEROL-3-PHOSPHATE 3-PHOSPHATIDYLTRANSFERASE-RELATED"/>
    <property type="match status" value="1"/>
</dbReference>
<proteinExistence type="inferred from homology"/>
<dbReference type="InterPro" id="IPR043130">
    <property type="entry name" value="CDP-OH_PTrfase_TM_dom"/>
</dbReference>
<evidence type="ECO:0000313" key="14">
    <source>
        <dbReference type="Proteomes" id="UP000642993"/>
    </source>
</evidence>
<evidence type="ECO:0000256" key="12">
    <source>
        <dbReference type="SAM" id="Phobius"/>
    </source>
</evidence>
<dbReference type="RefSeq" id="WP_192040070.1">
    <property type="nucleotide sequence ID" value="NZ_JACYWE010000009.1"/>
</dbReference>
<dbReference type="GO" id="GO:0016020">
    <property type="term" value="C:membrane"/>
    <property type="evidence" value="ECO:0007669"/>
    <property type="project" value="UniProtKB-SubCell"/>
</dbReference>
<keyword evidence="6 12" id="KW-1133">Transmembrane helix</keyword>
<keyword evidence="10" id="KW-1208">Phospholipid metabolism</keyword>
<keyword evidence="9" id="KW-0594">Phospholipid biosynthesis</keyword>
<keyword evidence="8 12" id="KW-0472">Membrane</keyword>
<evidence type="ECO:0000256" key="2">
    <source>
        <dbReference type="ARBA" id="ARBA00010441"/>
    </source>
</evidence>
<evidence type="ECO:0000256" key="8">
    <source>
        <dbReference type="ARBA" id="ARBA00023136"/>
    </source>
</evidence>
<keyword evidence="3" id="KW-0444">Lipid biosynthesis</keyword>
<dbReference type="GO" id="GO:0046474">
    <property type="term" value="P:glycerophospholipid biosynthetic process"/>
    <property type="evidence" value="ECO:0007669"/>
    <property type="project" value="TreeGrafter"/>
</dbReference>
<reference evidence="13" key="1">
    <citation type="submission" date="2020-09" db="EMBL/GenBank/DDBJ databases">
        <title>Hoyosella lacisalsi sp. nov., a halotolerant actinobacterium isolated from soil of Lake Gudzhirganskoe.</title>
        <authorList>
            <person name="Yang Q."/>
            <person name="Guo P.Y."/>
            <person name="Liu S.W."/>
            <person name="Li F.N."/>
            <person name="Sun C.H."/>
        </authorList>
    </citation>
    <scope>NUCLEOTIDE SEQUENCE</scope>
    <source>
        <strain evidence="13">G463</strain>
    </source>
</reference>
<evidence type="ECO:0000256" key="4">
    <source>
        <dbReference type="ARBA" id="ARBA00022679"/>
    </source>
</evidence>
<dbReference type="GO" id="GO:0016780">
    <property type="term" value="F:phosphotransferase activity, for other substituted phosphate groups"/>
    <property type="evidence" value="ECO:0007669"/>
    <property type="project" value="InterPro"/>
</dbReference>
<protein>
    <submittedName>
        <fullName evidence="13">CDP-alcohol phosphatidyltransferase family protein</fullName>
    </submittedName>
</protein>
<comment type="subcellular location">
    <subcellularLocation>
        <location evidence="1">Membrane</location>
        <topology evidence="1">Multi-pass membrane protein</topology>
    </subcellularLocation>
</comment>
<evidence type="ECO:0000256" key="7">
    <source>
        <dbReference type="ARBA" id="ARBA00023098"/>
    </source>
</evidence>
<dbReference type="Pfam" id="PF01066">
    <property type="entry name" value="CDP-OH_P_transf"/>
    <property type="match status" value="1"/>
</dbReference>
<evidence type="ECO:0000256" key="3">
    <source>
        <dbReference type="ARBA" id="ARBA00022516"/>
    </source>
</evidence>
<dbReference type="PROSITE" id="PS00379">
    <property type="entry name" value="CDP_ALCOHOL_P_TRANSF"/>
    <property type="match status" value="1"/>
</dbReference>
<evidence type="ECO:0000256" key="10">
    <source>
        <dbReference type="ARBA" id="ARBA00023264"/>
    </source>
</evidence>